<reference evidence="2" key="1">
    <citation type="journal article" date="2005" name="PLoS Biol.">
        <title>New insights into metabolic properties of marine bacteria encoding proteorhodopsins.</title>
        <authorList>
            <person name="Sabehi G."/>
            <person name="Loy A."/>
            <person name="Jung K.H."/>
            <person name="Partha R."/>
            <person name="Spudich J.L."/>
            <person name="Isaacson T."/>
            <person name="Hirschberg J."/>
            <person name="Wagner M."/>
            <person name="Beja O."/>
        </authorList>
    </citation>
    <scope>NUCLEOTIDE SEQUENCE</scope>
</reference>
<accession>Q4PNI5</accession>
<keyword evidence="1" id="KW-1133">Transmembrane helix</keyword>
<evidence type="ECO:0000313" key="2">
    <source>
        <dbReference type="EMBL" id="AAY68309.1"/>
    </source>
</evidence>
<name>Q4PNI5_UNCMB</name>
<organism evidence="2">
    <name type="scientific">Uncultured marine bacterium 66A03</name>
    <dbReference type="NCBI Taxonomy" id="331677"/>
    <lineage>
        <taxon>Bacteria</taxon>
        <taxon>environmental samples</taxon>
    </lineage>
</organism>
<dbReference type="InterPro" id="IPR019088">
    <property type="entry name" value="CHP02186-rel_TM"/>
</dbReference>
<evidence type="ECO:0000256" key="1">
    <source>
        <dbReference type="SAM" id="Phobius"/>
    </source>
</evidence>
<feature type="transmembrane region" description="Helical" evidence="1">
    <location>
        <begin position="242"/>
        <end position="263"/>
    </location>
</feature>
<dbReference type="AlphaFoldDB" id="Q4PNI5"/>
<keyword evidence="1" id="KW-0472">Membrane</keyword>
<dbReference type="Pfam" id="PF09608">
    <property type="entry name" value="Alph_Pro_TM"/>
    <property type="match status" value="1"/>
</dbReference>
<keyword evidence="1" id="KW-0812">Transmembrane</keyword>
<proteinExistence type="predicted"/>
<dbReference type="EMBL" id="DQ065755">
    <property type="protein sequence ID" value="AAY68309.1"/>
    <property type="molecule type" value="Genomic_DNA"/>
</dbReference>
<sequence length="266" mass="29767">MSNSYQYDGYCDIKHMVLIGVFLFIINFPFFSSCYAQSNALVADLSKSNISINTDFNGASLLLFGSIAGKDGDDIIVVISAPPTEIITRKKSKMSGIWVNSNSIKWKNAPAFYQIFSTDTLSKIATKDVLQSLGIGTQFLNLKFEKSEEFDTNNYNEWVEALNRNMESASLWKTNENAVQVIRGALFRTEVDLPANITTGDYEVRIIHFRDGRFIAEDKTAIAVKKAGFSAIIYRLAHEYSIFYGIFAIAFAVFAGWLAAAIFRKT</sequence>
<protein>
    <recommendedName>
        <fullName evidence="3">Transmembrane protein</fullName>
    </recommendedName>
</protein>
<feature type="transmembrane region" description="Helical" evidence="1">
    <location>
        <begin position="12"/>
        <end position="31"/>
    </location>
</feature>
<evidence type="ECO:0008006" key="3">
    <source>
        <dbReference type="Google" id="ProtNLM"/>
    </source>
</evidence>